<feature type="domain" description="ABC-2 type transporter transmembrane" evidence="6">
    <location>
        <begin position="40"/>
        <end position="218"/>
    </location>
</feature>
<keyword evidence="4 5" id="KW-0472">Membrane</keyword>
<evidence type="ECO:0000313" key="7">
    <source>
        <dbReference type="EMBL" id="KKQ38078.1"/>
    </source>
</evidence>
<evidence type="ECO:0000313" key="8">
    <source>
        <dbReference type="Proteomes" id="UP000034471"/>
    </source>
</evidence>
<sequence>MKLHRVYAIILRHFFLLRRSYEHMMHLFYWVSLDLVLWGITSTYFQNISGTSQNLVFMIISGVLFWNIVQRTQLEINIGVLEELWNKNLVNLFVSPLKIKELTTALTLMGFVKATISLIVGSIVAFILYKTNISIYSYHILAFIALLMLTGVWVGFFISSFLVRFGTRAEIIAWSFVWILTPFSAVYFPLSALPQWAQFIAKFIPTSYIFEEARNLLFNGIIDYP</sequence>
<dbReference type="InterPro" id="IPR051784">
    <property type="entry name" value="Nod_factor_ABC_transporter"/>
</dbReference>
<dbReference type="Proteomes" id="UP000034471">
    <property type="component" value="Unassembled WGS sequence"/>
</dbReference>
<dbReference type="AlphaFoldDB" id="A0A0G0H493"/>
<comment type="subcellular location">
    <subcellularLocation>
        <location evidence="1">Membrane</location>
        <topology evidence="1">Multi-pass membrane protein</topology>
    </subcellularLocation>
</comment>
<accession>A0A0G0H493</accession>
<name>A0A0G0H493_9BACT</name>
<dbReference type="EMBL" id="LBTJ01000018">
    <property type="protein sequence ID" value="KKQ38078.1"/>
    <property type="molecule type" value="Genomic_DNA"/>
</dbReference>
<evidence type="ECO:0000256" key="5">
    <source>
        <dbReference type="SAM" id="Phobius"/>
    </source>
</evidence>
<dbReference type="STRING" id="1618481.US54_C0018G0001"/>
<dbReference type="InterPro" id="IPR013525">
    <property type="entry name" value="ABC2_TM"/>
</dbReference>
<keyword evidence="3 5" id="KW-1133">Transmembrane helix</keyword>
<keyword evidence="2 5" id="KW-0812">Transmembrane</keyword>
<reference evidence="7 8" key="1">
    <citation type="journal article" date="2015" name="Nature">
        <title>rRNA introns, odd ribosomes, and small enigmatic genomes across a large radiation of phyla.</title>
        <authorList>
            <person name="Brown C.T."/>
            <person name="Hug L.A."/>
            <person name="Thomas B.C."/>
            <person name="Sharon I."/>
            <person name="Castelle C.J."/>
            <person name="Singh A."/>
            <person name="Wilkins M.J."/>
            <person name="Williams K.H."/>
            <person name="Banfield J.F."/>
        </authorList>
    </citation>
    <scope>NUCLEOTIDE SEQUENCE [LARGE SCALE GENOMIC DNA]</scope>
</reference>
<dbReference type="GO" id="GO:0016020">
    <property type="term" value="C:membrane"/>
    <property type="evidence" value="ECO:0007669"/>
    <property type="project" value="UniProtKB-SubCell"/>
</dbReference>
<dbReference type="PANTHER" id="PTHR43229:SF6">
    <property type="entry name" value="ABC-TYPE MULTIDRUG TRANSPORT SYSTEM, PERMEASE COMPONENT"/>
    <property type="match status" value="1"/>
</dbReference>
<evidence type="ECO:0000256" key="4">
    <source>
        <dbReference type="ARBA" id="ARBA00023136"/>
    </source>
</evidence>
<protein>
    <recommendedName>
        <fullName evidence="6">ABC-2 type transporter transmembrane domain-containing protein</fullName>
    </recommendedName>
</protein>
<feature type="transmembrane region" description="Helical" evidence="5">
    <location>
        <begin position="105"/>
        <end position="129"/>
    </location>
</feature>
<dbReference type="Pfam" id="PF01061">
    <property type="entry name" value="ABC2_membrane"/>
    <property type="match status" value="1"/>
</dbReference>
<comment type="caution">
    <text evidence="7">The sequence shown here is derived from an EMBL/GenBank/DDBJ whole genome shotgun (WGS) entry which is preliminary data.</text>
</comment>
<evidence type="ECO:0000256" key="1">
    <source>
        <dbReference type="ARBA" id="ARBA00004141"/>
    </source>
</evidence>
<organism evidence="7 8">
    <name type="scientific">Candidatus Roizmanbacteria bacterium GW2011_GWA2_37_7</name>
    <dbReference type="NCBI Taxonomy" id="1618481"/>
    <lineage>
        <taxon>Bacteria</taxon>
        <taxon>Candidatus Roizmaniibacteriota</taxon>
    </lineage>
</organism>
<dbReference type="GO" id="GO:0140359">
    <property type="term" value="F:ABC-type transporter activity"/>
    <property type="evidence" value="ECO:0007669"/>
    <property type="project" value="InterPro"/>
</dbReference>
<evidence type="ECO:0000256" key="2">
    <source>
        <dbReference type="ARBA" id="ARBA00022692"/>
    </source>
</evidence>
<evidence type="ECO:0000259" key="6">
    <source>
        <dbReference type="Pfam" id="PF01061"/>
    </source>
</evidence>
<gene>
    <name evidence="7" type="ORF">US54_C0018G0001</name>
</gene>
<feature type="transmembrane region" description="Helical" evidence="5">
    <location>
        <begin position="27"/>
        <end position="45"/>
    </location>
</feature>
<proteinExistence type="predicted"/>
<feature type="transmembrane region" description="Helical" evidence="5">
    <location>
        <begin position="135"/>
        <end position="159"/>
    </location>
</feature>
<evidence type="ECO:0000256" key="3">
    <source>
        <dbReference type="ARBA" id="ARBA00022989"/>
    </source>
</evidence>
<dbReference type="PANTHER" id="PTHR43229">
    <property type="entry name" value="NODULATION PROTEIN J"/>
    <property type="match status" value="1"/>
</dbReference>
<feature type="transmembrane region" description="Helical" evidence="5">
    <location>
        <begin position="171"/>
        <end position="190"/>
    </location>
</feature>